<dbReference type="InterPro" id="IPR054823">
    <property type="entry name" value="DsrP-like"/>
</dbReference>
<keyword evidence="9" id="KW-1185">Reference proteome</keyword>
<evidence type="ECO:0000256" key="7">
    <source>
        <dbReference type="SAM" id="Phobius"/>
    </source>
</evidence>
<proteinExistence type="inferred from homology"/>
<evidence type="ECO:0000313" key="8">
    <source>
        <dbReference type="EMBL" id="BAE82105.1"/>
    </source>
</evidence>
<feature type="transmembrane region" description="Helical" evidence="7">
    <location>
        <begin position="242"/>
        <end position="266"/>
    </location>
</feature>
<dbReference type="HOGENOM" id="CLU_045348_4_0_9"/>
<feature type="transmembrane region" description="Helical" evidence="7">
    <location>
        <begin position="15"/>
        <end position="34"/>
    </location>
</feature>
<evidence type="ECO:0000256" key="1">
    <source>
        <dbReference type="ARBA" id="ARBA00004651"/>
    </source>
</evidence>
<dbReference type="PANTHER" id="PTHR43044">
    <property type="match status" value="1"/>
</dbReference>
<evidence type="ECO:0000256" key="5">
    <source>
        <dbReference type="ARBA" id="ARBA00022989"/>
    </source>
</evidence>
<evidence type="ECO:0000313" key="9">
    <source>
        <dbReference type="Proteomes" id="UP000001946"/>
    </source>
</evidence>
<feature type="transmembrane region" description="Helical" evidence="7">
    <location>
        <begin position="318"/>
        <end position="338"/>
    </location>
</feature>
<feature type="transmembrane region" description="Helical" evidence="7">
    <location>
        <begin position="128"/>
        <end position="146"/>
    </location>
</feature>
<dbReference type="GO" id="GO:0005886">
    <property type="term" value="C:plasma membrane"/>
    <property type="evidence" value="ECO:0007669"/>
    <property type="project" value="UniProtKB-SubCell"/>
</dbReference>
<dbReference type="InterPro" id="IPR005614">
    <property type="entry name" value="NrfD-like"/>
</dbReference>
<dbReference type="Pfam" id="PF03916">
    <property type="entry name" value="NrfD"/>
    <property type="match status" value="1"/>
</dbReference>
<dbReference type="KEGG" id="dsy:DSY0316"/>
<name>Q251D7_DESHY</name>
<feature type="transmembrane region" description="Helical" evidence="7">
    <location>
        <begin position="358"/>
        <end position="380"/>
    </location>
</feature>
<feature type="transmembrane region" description="Helical" evidence="7">
    <location>
        <begin position="194"/>
        <end position="221"/>
    </location>
</feature>
<dbReference type="EMBL" id="AP008230">
    <property type="protein sequence ID" value="BAE82105.1"/>
    <property type="molecule type" value="Genomic_DNA"/>
</dbReference>
<comment type="subcellular location">
    <subcellularLocation>
        <location evidence="1">Cell membrane</location>
        <topology evidence="1">Multi-pass membrane protein</topology>
    </subcellularLocation>
</comment>
<keyword evidence="4 7" id="KW-0812">Transmembrane</keyword>
<dbReference type="AlphaFoldDB" id="Q251D7"/>
<evidence type="ECO:0000256" key="6">
    <source>
        <dbReference type="ARBA" id="ARBA00023136"/>
    </source>
</evidence>
<dbReference type="NCBIfam" id="NF045798">
    <property type="entry name" value="DsrP"/>
    <property type="match status" value="1"/>
</dbReference>
<comment type="similarity">
    <text evidence="2">Belongs to the NrfD family.</text>
</comment>
<dbReference type="STRING" id="138119.DSY0316"/>
<gene>
    <name evidence="8" type="primary">hmeB</name>
    <name evidence="8" type="ordered locus">DSY0316</name>
</gene>
<organism evidence="8 9">
    <name type="scientific">Desulfitobacterium hafniense (strain Y51)</name>
    <dbReference type="NCBI Taxonomy" id="138119"/>
    <lineage>
        <taxon>Bacteria</taxon>
        <taxon>Bacillati</taxon>
        <taxon>Bacillota</taxon>
        <taxon>Clostridia</taxon>
        <taxon>Eubacteriales</taxon>
        <taxon>Desulfitobacteriaceae</taxon>
        <taxon>Desulfitobacterium</taxon>
    </lineage>
</organism>
<evidence type="ECO:0000256" key="4">
    <source>
        <dbReference type="ARBA" id="ARBA00022692"/>
    </source>
</evidence>
<feature type="transmembrane region" description="Helical" evidence="7">
    <location>
        <begin position="54"/>
        <end position="78"/>
    </location>
</feature>
<dbReference type="Proteomes" id="UP000001946">
    <property type="component" value="Chromosome"/>
</dbReference>
<dbReference type="eggNOG" id="COG5557">
    <property type="taxonomic scope" value="Bacteria"/>
</dbReference>
<accession>Q251D7</accession>
<keyword evidence="3" id="KW-1003">Cell membrane</keyword>
<dbReference type="PANTHER" id="PTHR43044:SF2">
    <property type="entry name" value="POLYSULPHIDE REDUCTASE NRFD"/>
    <property type="match status" value="1"/>
</dbReference>
<feature type="transmembrane region" description="Helical" evidence="7">
    <location>
        <begin position="286"/>
        <end position="306"/>
    </location>
</feature>
<sequence length="386" mass="42901">MRSVLEKSLSGSKKYWLWVGFLLVVILGGFLAYLRQYNEGLGVTGMSRDVSWGLYISQFTFLVGVAASAVMVAIPYYLHNYKKFGKIVILGEFLAVPSVIMCILFIFVDVGRPDRILNVLLHPTPHSVMFWDMCVLCGYLLLNLVIGWTALGSERKGFPPPAWVKPLIYLSIPWAVSIHTVTAFLYSGMPGRHLWLTAIMAARFLASAFAAGPALLILLCMIVRKVSTFDPGKEAIQSLAKIVTYAMIANVFFYILEFFTAFYSNIPGHMHPLQYLFAGLHGHGQLVPFMWVAVVLAFVGIFLLVVPKFRRNEKILPFALLSVFIAAWIDKGLGLVLGGFVPTPLEHVVEYTPTATELAVTLMVYAIGALLITILYKVVIGVREEI</sequence>
<keyword evidence="5 7" id="KW-1133">Transmembrane helix</keyword>
<feature type="transmembrane region" description="Helical" evidence="7">
    <location>
        <begin position="87"/>
        <end position="108"/>
    </location>
</feature>
<keyword evidence="6 7" id="KW-0472">Membrane</keyword>
<reference evidence="8 9" key="1">
    <citation type="journal article" date="2006" name="J. Bacteriol.">
        <title>Complete genome sequence of the dehalorespiring bacterium Desulfitobacterium hafniense Y51 and comparison with Dehalococcoides ethenogenes 195.</title>
        <authorList>
            <person name="Nonaka H."/>
            <person name="Keresztes G."/>
            <person name="Shinoda Y."/>
            <person name="Ikenaga Y."/>
            <person name="Abe M."/>
            <person name="Naito K."/>
            <person name="Inatomi K."/>
            <person name="Furukawa K."/>
            <person name="Inui M."/>
            <person name="Yukawa H."/>
        </authorList>
    </citation>
    <scope>NUCLEOTIDE SEQUENCE [LARGE SCALE GENOMIC DNA]</scope>
    <source>
        <strain evidence="8 9">Y51</strain>
    </source>
</reference>
<evidence type="ECO:0000256" key="2">
    <source>
        <dbReference type="ARBA" id="ARBA00008929"/>
    </source>
</evidence>
<protein>
    <submittedName>
        <fullName evidence="8">Putative Hdr-like menaquinol oxidoreductase integral membrane subunit</fullName>
    </submittedName>
</protein>
<dbReference type="Gene3D" id="1.20.1630.10">
    <property type="entry name" value="Formate dehydrogenase/DMSO reductase domain"/>
    <property type="match status" value="1"/>
</dbReference>
<feature type="transmembrane region" description="Helical" evidence="7">
    <location>
        <begin position="167"/>
        <end position="188"/>
    </location>
</feature>
<evidence type="ECO:0000256" key="3">
    <source>
        <dbReference type="ARBA" id="ARBA00022475"/>
    </source>
</evidence>